<comment type="caution">
    <text evidence="1">The sequence shown here is derived from an EMBL/GenBank/DDBJ whole genome shotgun (WGS) entry which is preliminary data.</text>
</comment>
<gene>
    <name evidence="1" type="ORF">DHEL01_v206648</name>
</gene>
<proteinExistence type="predicted"/>
<dbReference type="OrthoDB" id="3700495at2759"/>
<evidence type="ECO:0000313" key="2">
    <source>
        <dbReference type="Proteomes" id="UP000094444"/>
    </source>
</evidence>
<name>A0A2P5HXG8_DIAHE</name>
<keyword evidence="2" id="KW-1185">Reference proteome</keyword>
<protein>
    <submittedName>
        <fullName evidence="1">Uncharacterized protein</fullName>
    </submittedName>
</protein>
<organism evidence="1 2">
    <name type="scientific">Diaporthe helianthi</name>
    <dbReference type="NCBI Taxonomy" id="158607"/>
    <lineage>
        <taxon>Eukaryota</taxon>
        <taxon>Fungi</taxon>
        <taxon>Dikarya</taxon>
        <taxon>Ascomycota</taxon>
        <taxon>Pezizomycotina</taxon>
        <taxon>Sordariomycetes</taxon>
        <taxon>Sordariomycetidae</taxon>
        <taxon>Diaporthales</taxon>
        <taxon>Diaporthaceae</taxon>
        <taxon>Diaporthe</taxon>
    </lineage>
</organism>
<dbReference type="Proteomes" id="UP000094444">
    <property type="component" value="Unassembled WGS sequence"/>
</dbReference>
<dbReference type="EMBL" id="MAVT02000553">
    <property type="protein sequence ID" value="POS74952.1"/>
    <property type="molecule type" value="Genomic_DNA"/>
</dbReference>
<reference evidence="1" key="1">
    <citation type="submission" date="2017-09" db="EMBL/GenBank/DDBJ databases">
        <title>Polyketide synthases of a Diaporthe helianthi virulent isolate.</title>
        <authorList>
            <person name="Baroncelli R."/>
        </authorList>
    </citation>
    <scope>NUCLEOTIDE SEQUENCE [LARGE SCALE GENOMIC DNA]</scope>
    <source>
        <strain evidence="1">7/96</strain>
    </source>
</reference>
<evidence type="ECO:0000313" key="1">
    <source>
        <dbReference type="EMBL" id="POS74952.1"/>
    </source>
</evidence>
<dbReference type="AlphaFoldDB" id="A0A2P5HXG8"/>
<accession>A0A2P5HXG8</accession>
<sequence>MHDEEPSHTDIHFQIEYACGHWHGQAAVWCPTYTRTHRRCPPQFTHYEYRNWEVCSHCKPPTYTPWEYLINRRNQPAHCL</sequence>
<dbReference type="InParanoid" id="A0A2P5HXG8"/>